<evidence type="ECO:0000313" key="1">
    <source>
        <dbReference type="EMBL" id="ADD76257.1"/>
    </source>
</evidence>
<proteinExistence type="predicted"/>
<dbReference type="eggNOG" id="ENOG502Z8E2">
    <property type="taxonomic scope" value="Bacteria"/>
</dbReference>
<accession>D4GLY7</accession>
<dbReference type="AlphaFoldDB" id="D4GLY7"/>
<evidence type="ECO:0000313" key="2">
    <source>
        <dbReference type="Proteomes" id="UP000001702"/>
    </source>
</evidence>
<keyword evidence="2" id="KW-1185">Reference proteome</keyword>
<dbReference type="KEGG" id="pam:PANA_1090"/>
<protein>
    <submittedName>
        <fullName evidence="1">Uncharacterized protein</fullName>
    </submittedName>
</protein>
<dbReference type="EMBL" id="CP001875">
    <property type="protein sequence ID" value="ADD76257.1"/>
    <property type="molecule type" value="Genomic_DNA"/>
</dbReference>
<dbReference type="Proteomes" id="UP000001702">
    <property type="component" value="Chromosome"/>
</dbReference>
<reference evidence="1 2" key="1">
    <citation type="journal article" date="2010" name="J. Bacteriol.">
        <title>Genome sequence of Pantoea ananatis LMG20103, the causative agent of Eucalyptus blight and dieback.</title>
        <authorList>
            <person name="De Maayer P."/>
            <person name="Chan W.Y."/>
            <person name="Venter S.N."/>
            <person name="Toth I.K."/>
            <person name="Birch P.R."/>
            <person name="Joubert F."/>
            <person name="Coutinho T.A."/>
        </authorList>
    </citation>
    <scope>NUCLEOTIDE SEQUENCE [LARGE SCALE GENOMIC DNA]</scope>
    <source>
        <strain evidence="1 2">LMG 20103</strain>
    </source>
</reference>
<organism evidence="1 2">
    <name type="scientific">Pantoea ananatis (strain LMG 20103)</name>
    <dbReference type="NCBI Taxonomy" id="706191"/>
    <lineage>
        <taxon>Bacteria</taxon>
        <taxon>Pseudomonadati</taxon>
        <taxon>Pseudomonadota</taxon>
        <taxon>Gammaproteobacteria</taxon>
        <taxon>Enterobacterales</taxon>
        <taxon>Erwiniaceae</taxon>
        <taxon>Pantoea</taxon>
    </lineage>
</organism>
<dbReference type="HOGENOM" id="CLU_092783_0_0_6"/>
<sequence length="325" mass="36832">MAKTAENISSLVIRSHDDRQICKERSSGCATREKNQGDTNDATIDETHVPEWADKQPHYAKYEMDFHFLFRESAAFMCSSGYATDMMFNDISGEKMTAAAYFDALYAQRNRETQQCWRQETASAHQQADKFFYPAGLHALTSGIQPVLNPQIQSLLADLRGLTQGDPLADVMRAEHFHVTFLPITPARYQSPQQLPALAGLRDAFRQNVTDSSLRVDALRLVALPDQLLLAGIPEGHAVAQRASCWNALLSLEEWRDLLLQRHGGKTTPPEYWHTTLLRYRSTSLPDTLKSYFTDNMHRRYGAISGDIRLVFAVYNWAYPETITV</sequence>
<name>D4GLY7_PANAM</name>
<gene>
    <name evidence="1" type="ordered locus">PANA_1090</name>
</gene>